<reference evidence="2 3" key="1">
    <citation type="submission" date="2017-10" db="EMBL/GenBank/DDBJ databases">
        <title>Development of genomic resources for the powdery mildew, Erysiphe pulchra.</title>
        <authorList>
            <person name="Wadl P.A."/>
            <person name="Mack B.M."/>
            <person name="Moore G."/>
            <person name="Beltz S.B."/>
        </authorList>
    </citation>
    <scope>NUCLEOTIDE SEQUENCE [LARGE SCALE GENOMIC DNA]</scope>
    <source>
        <strain evidence="2">Cflorida</strain>
    </source>
</reference>
<gene>
    <name evidence="2" type="ORF">EPUL_006301</name>
</gene>
<protein>
    <submittedName>
        <fullName evidence="2">Uncharacterized protein</fullName>
    </submittedName>
</protein>
<keyword evidence="1" id="KW-0732">Signal</keyword>
<comment type="caution">
    <text evidence="2">The sequence shown here is derived from an EMBL/GenBank/DDBJ whole genome shotgun (WGS) entry which is preliminary data.</text>
</comment>
<organism evidence="2 3">
    <name type="scientific">Erysiphe pulchra</name>
    <dbReference type="NCBI Taxonomy" id="225359"/>
    <lineage>
        <taxon>Eukaryota</taxon>
        <taxon>Fungi</taxon>
        <taxon>Dikarya</taxon>
        <taxon>Ascomycota</taxon>
        <taxon>Pezizomycotina</taxon>
        <taxon>Leotiomycetes</taxon>
        <taxon>Erysiphales</taxon>
        <taxon>Erysiphaceae</taxon>
        <taxon>Erysiphe</taxon>
    </lineage>
</organism>
<name>A0A2S4PKM6_9PEZI</name>
<evidence type="ECO:0000313" key="2">
    <source>
        <dbReference type="EMBL" id="POS82527.1"/>
    </source>
</evidence>
<accession>A0A2S4PKM6</accession>
<keyword evidence="3" id="KW-1185">Reference proteome</keyword>
<dbReference type="OrthoDB" id="10460089at2759"/>
<feature type="chain" id="PRO_5015484760" evidence="1">
    <location>
        <begin position="25"/>
        <end position="191"/>
    </location>
</feature>
<feature type="signal peptide" evidence="1">
    <location>
        <begin position="1"/>
        <end position="24"/>
    </location>
</feature>
<sequence>MLILTAALYVILLSILGGSKTAHADREANQDAFGVTDYGFQCFDRVYPKYAIYAAAKRYCDLTNRQQNSRYLGSKHTGYRNRFYFRTIGGDIDNIVNEPWNTLLPILQDGTLYPFEVKPELRLVKNSAGEMVRIDPGPDRLIIDLECNIIGAFSDLDYKTDPAKARVQTCTILESMEDNVRPLVSSSSPSS</sequence>
<dbReference type="AlphaFoldDB" id="A0A2S4PKM6"/>
<evidence type="ECO:0000256" key="1">
    <source>
        <dbReference type="SAM" id="SignalP"/>
    </source>
</evidence>
<evidence type="ECO:0000313" key="3">
    <source>
        <dbReference type="Proteomes" id="UP000237438"/>
    </source>
</evidence>
<feature type="non-terminal residue" evidence="2">
    <location>
        <position position="191"/>
    </location>
</feature>
<proteinExistence type="predicted"/>
<dbReference type="EMBL" id="PEDP01002665">
    <property type="protein sequence ID" value="POS82527.1"/>
    <property type="molecule type" value="Genomic_DNA"/>
</dbReference>
<dbReference type="Proteomes" id="UP000237438">
    <property type="component" value="Unassembled WGS sequence"/>
</dbReference>